<dbReference type="InterPro" id="IPR030192">
    <property type="entry name" value="YbdG"/>
</dbReference>
<name>A0ABU7WH69_9GAMM</name>
<comment type="subcellular location">
    <subcellularLocation>
        <location evidence="1">Membrane</location>
    </subcellularLocation>
</comment>
<keyword evidence="3 6" id="KW-1133">Transmembrane helix</keyword>
<evidence type="ECO:0000256" key="5">
    <source>
        <dbReference type="SAM" id="MobiDB-lite"/>
    </source>
</evidence>
<organism evidence="8 9">
    <name type="scientific">Luteimonas flava</name>
    <dbReference type="NCBI Taxonomy" id="3115822"/>
    <lineage>
        <taxon>Bacteria</taxon>
        <taxon>Pseudomonadati</taxon>
        <taxon>Pseudomonadota</taxon>
        <taxon>Gammaproteobacteria</taxon>
        <taxon>Lysobacterales</taxon>
        <taxon>Lysobacteraceae</taxon>
        <taxon>Luteimonas</taxon>
    </lineage>
</organism>
<feature type="compositionally biased region" description="Pro residues" evidence="5">
    <location>
        <begin position="425"/>
        <end position="440"/>
    </location>
</feature>
<evidence type="ECO:0000256" key="2">
    <source>
        <dbReference type="ARBA" id="ARBA00022692"/>
    </source>
</evidence>
<accession>A0ABU7WH69</accession>
<evidence type="ECO:0000256" key="4">
    <source>
        <dbReference type="ARBA" id="ARBA00023136"/>
    </source>
</evidence>
<dbReference type="PANTHER" id="PTHR30414:SF0">
    <property type="entry name" value="MINICONDUCTANCE MECHANOSENSITIVE CHANNEL YBDG"/>
    <property type="match status" value="1"/>
</dbReference>
<protein>
    <submittedName>
        <fullName evidence="8">Mechanosensitive ion channel family protein</fullName>
    </submittedName>
</protein>
<feature type="region of interest" description="Disordered" evidence="5">
    <location>
        <begin position="416"/>
        <end position="440"/>
    </location>
</feature>
<proteinExistence type="predicted"/>
<dbReference type="Proteomes" id="UP001358324">
    <property type="component" value="Unassembled WGS sequence"/>
</dbReference>
<dbReference type="Pfam" id="PF00924">
    <property type="entry name" value="MS_channel_2nd"/>
    <property type="match status" value="1"/>
</dbReference>
<dbReference type="InterPro" id="IPR006685">
    <property type="entry name" value="MscS_channel_2nd"/>
</dbReference>
<dbReference type="PANTHER" id="PTHR30414">
    <property type="entry name" value="MINICONDUCTANCE MECHANOSENSITIVE CHANNEL YBDG"/>
    <property type="match status" value="1"/>
</dbReference>
<evidence type="ECO:0000256" key="6">
    <source>
        <dbReference type="SAM" id="Phobius"/>
    </source>
</evidence>
<gene>
    <name evidence="8" type="ORF">V3391_13935</name>
</gene>
<reference evidence="8 9" key="1">
    <citation type="submission" date="2024-01" db="EMBL/GenBank/DDBJ databases">
        <title>Novel species of the genus Luteimonas isolated from rivers.</title>
        <authorList>
            <person name="Lu H."/>
        </authorList>
    </citation>
    <scope>NUCLEOTIDE SEQUENCE [LARGE SCALE GENOMIC DNA]</scope>
    <source>
        <strain evidence="8 9">SMYT11W</strain>
    </source>
</reference>
<dbReference type="RefSeq" id="WP_332079043.1">
    <property type="nucleotide sequence ID" value="NZ_JAZHBM010000003.1"/>
</dbReference>
<feature type="transmembrane region" description="Helical" evidence="6">
    <location>
        <begin position="95"/>
        <end position="119"/>
    </location>
</feature>
<feature type="transmembrane region" description="Helical" evidence="6">
    <location>
        <begin position="165"/>
        <end position="183"/>
    </location>
</feature>
<dbReference type="InterPro" id="IPR023408">
    <property type="entry name" value="MscS_beta-dom_sf"/>
</dbReference>
<dbReference type="EMBL" id="JAZHBM010000003">
    <property type="protein sequence ID" value="MEF3083310.1"/>
    <property type="molecule type" value="Genomic_DNA"/>
</dbReference>
<evidence type="ECO:0000256" key="1">
    <source>
        <dbReference type="ARBA" id="ARBA00004370"/>
    </source>
</evidence>
<keyword evidence="4 6" id="KW-0472">Membrane</keyword>
<comment type="caution">
    <text evidence="8">The sequence shown here is derived from an EMBL/GenBank/DDBJ whole genome shotgun (WGS) entry which is preliminary data.</text>
</comment>
<feature type="domain" description="Mechanosensitive ion channel MscS" evidence="7">
    <location>
        <begin position="185"/>
        <end position="253"/>
    </location>
</feature>
<dbReference type="Gene3D" id="2.30.30.60">
    <property type="match status" value="1"/>
</dbReference>
<keyword evidence="2 6" id="KW-0812">Transmembrane</keyword>
<evidence type="ECO:0000259" key="7">
    <source>
        <dbReference type="Pfam" id="PF00924"/>
    </source>
</evidence>
<keyword evidence="9" id="KW-1185">Reference proteome</keyword>
<evidence type="ECO:0000256" key="3">
    <source>
        <dbReference type="ARBA" id="ARBA00022989"/>
    </source>
</evidence>
<sequence>MQTQLEQLRDVLAPYPWAYTVTVLCVVLLLAWLANFVTKRILLRGLRKLLMKTPLGGAEHDHEVRLQVIPRLANVVPALVIAWGITVVPDLPPRLVMLVERFCQVFVVLTIALAVSKALDAINRGYERRPEAQNKPIKGYFQVVKIIMFVLVGISVVATLIGAEFLHIITGLGAMTAVLMLIFQDTILSLVASVQISNDGRVRVGDWIEMPSQNADGDVIDIALHTVTVQNFDRTVTTVPTKKLVSDAFKNWRQMSEGGGRRIKRALHLDQHSVRFLEASEIAKFRRFTVLDAYLDRKDQELAAWNADLAERGAEAVNHRRVTNLGTFRAYIEHYLRHHPGIHQEFTLLVRQLQPTEAGLPLEIYAFTNNTAWAVYEGIQSDIFDHLLAILPEFGLRVFQSQSDGAVDVNLRQLQDADETLATPGPRPRAEPPLPAPDAG</sequence>
<evidence type="ECO:0000313" key="9">
    <source>
        <dbReference type="Proteomes" id="UP001358324"/>
    </source>
</evidence>
<evidence type="ECO:0000313" key="8">
    <source>
        <dbReference type="EMBL" id="MEF3083310.1"/>
    </source>
</evidence>
<feature type="transmembrane region" description="Helical" evidence="6">
    <location>
        <begin position="140"/>
        <end position="159"/>
    </location>
</feature>
<dbReference type="InterPro" id="IPR010920">
    <property type="entry name" value="LSM_dom_sf"/>
</dbReference>
<dbReference type="SUPFAM" id="SSF50182">
    <property type="entry name" value="Sm-like ribonucleoproteins"/>
    <property type="match status" value="1"/>
</dbReference>
<feature type="transmembrane region" description="Helical" evidence="6">
    <location>
        <begin position="17"/>
        <end position="38"/>
    </location>
</feature>
<feature type="transmembrane region" description="Helical" evidence="6">
    <location>
        <begin position="72"/>
        <end position="89"/>
    </location>
</feature>